<accession>A0A381NK25</accession>
<dbReference type="InterPro" id="IPR036661">
    <property type="entry name" value="Luciferase-like_sf"/>
</dbReference>
<dbReference type="Gene3D" id="3.20.20.30">
    <property type="entry name" value="Luciferase-like domain"/>
    <property type="match status" value="1"/>
</dbReference>
<dbReference type="AlphaFoldDB" id="A0A381NK25"/>
<feature type="domain" description="Luciferase-like" evidence="2">
    <location>
        <begin position="7"/>
        <end position="272"/>
    </location>
</feature>
<reference evidence="3" key="1">
    <citation type="submission" date="2018-05" db="EMBL/GenBank/DDBJ databases">
        <authorList>
            <person name="Lanie J.A."/>
            <person name="Ng W.-L."/>
            <person name="Kazmierczak K.M."/>
            <person name="Andrzejewski T.M."/>
            <person name="Davidsen T.M."/>
            <person name="Wayne K.J."/>
            <person name="Tettelin H."/>
            <person name="Glass J.I."/>
            <person name="Rusch D."/>
            <person name="Podicherti R."/>
            <person name="Tsui H.-C.T."/>
            <person name="Winkler M.E."/>
        </authorList>
    </citation>
    <scope>NUCLEOTIDE SEQUENCE</scope>
</reference>
<dbReference type="SUPFAM" id="SSF51679">
    <property type="entry name" value="Bacterial luciferase-like"/>
    <property type="match status" value="1"/>
</dbReference>
<evidence type="ECO:0000313" key="3">
    <source>
        <dbReference type="EMBL" id="SUZ54972.1"/>
    </source>
</evidence>
<dbReference type="PANTHER" id="PTHR43244">
    <property type="match status" value="1"/>
</dbReference>
<gene>
    <name evidence="3" type="ORF">METZ01_LOCUS7826</name>
</gene>
<dbReference type="InterPro" id="IPR011251">
    <property type="entry name" value="Luciferase-like_dom"/>
</dbReference>
<dbReference type="PANTHER" id="PTHR43244:SF1">
    <property type="entry name" value="5,10-METHYLENETETRAHYDROMETHANOPTERIN REDUCTASE"/>
    <property type="match status" value="1"/>
</dbReference>
<dbReference type="EMBL" id="UINC01000420">
    <property type="protein sequence ID" value="SUZ54972.1"/>
    <property type="molecule type" value="Genomic_DNA"/>
</dbReference>
<dbReference type="GO" id="GO:0016705">
    <property type="term" value="F:oxidoreductase activity, acting on paired donors, with incorporation or reduction of molecular oxygen"/>
    <property type="evidence" value="ECO:0007669"/>
    <property type="project" value="InterPro"/>
</dbReference>
<sequence>MASGQISFGYLLPTREVVMAPGEPDFGSMIDLAERAEEHGFDSVWCGDSVLARPRLEALSTLAAIAGRTKRVKLGTAVFLPALRNPVILANEVANLDIVSKGRVVLGVGIASKTPAVEKEFNACGVSFRHRVSIFEECLTVMRKLWTETEVNFDGRHFQLGGISLGLKPVQRGGIPIWMAASAEKPQRRMLKIGDGWFPNSTSPEAFTEGWQQIEALAMESGDDANRLHKALYTTLNINDDKAQAEKEMREFIEGYYNMPFETMARTQSVFTGDVQDAIGWLKGFVAAGVETIVVRFGGPNQTGQLELCAKEVIPRLRG</sequence>
<evidence type="ECO:0000256" key="1">
    <source>
        <dbReference type="ARBA" id="ARBA00023002"/>
    </source>
</evidence>
<dbReference type="Pfam" id="PF00296">
    <property type="entry name" value="Bac_luciferase"/>
    <property type="match status" value="1"/>
</dbReference>
<proteinExistence type="predicted"/>
<name>A0A381NK25_9ZZZZ</name>
<dbReference type="InterPro" id="IPR019921">
    <property type="entry name" value="Lucif-like_OxRdtase_Rv2161c"/>
</dbReference>
<dbReference type="InterPro" id="IPR050564">
    <property type="entry name" value="F420-G6PD/mer"/>
</dbReference>
<dbReference type="NCBIfam" id="TIGR03619">
    <property type="entry name" value="F420_Rv2161c"/>
    <property type="match status" value="1"/>
</dbReference>
<protein>
    <recommendedName>
        <fullName evidence="2">Luciferase-like domain-containing protein</fullName>
    </recommendedName>
</protein>
<evidence type="ECO:0000259" key="2">
    <source>
        <dbReference type="Pfam" id="PF00296"/>
    </source>
</evidence>
<organism evidence="3">
    <name type="scientific">marine metagenome</name>
    <dbReference type="NCBI Taxonomy" id="408172"/>
    <lineage>
        <taxon>unclassified sequences</taxon>
        <taxon>metagenomes</taxon>
        <taxon>ecological metagenomes</taxon>
    </lineage>
</organism>
<keyword evidence="1" id="KW-0560">Oxidoreductase</keyword>